<dbReference type="SUPFAM" id="SSF55729">
    <property type="entry name" value="Acyl-CoA N-acyltransferases (Nat)"/>
    <property type="match status" value="1"/>
</dbReference>
<protein>
    <submittedName>
        <fullName evidence="4">GNAT family N-acetyltransferase</fullName>
        <ecNumber evidence="4">2.3.1.-</ecNumber>
    </submittedName>
</protein>
<dbReference type="RefSeq" id="WP_380901231.1">
    <property type="nucleotide sequence ID" value="NZ_JBHUFU010000009.1"/>
</dbReference>
<keyword evidence="2 4" id="KW-0012">Acyltransferase</keyword>
<dbReference type="EMBL" id="JBHUFU010000009">
    <property type="protein sequence ID" value="MFD1831378.1"/>
    <property type="molecule type" value="Genomic_DNA"/>
</dbReference>
<evidence type="ECO:0000313" key="4">
    <source>
        <dbReference type="EMBL" id="MFD1831378.1"/>
    </source>
</evidence>
<keyword evidence="1 4" id="KW-0808">Transferase</keyword>
<proteinExistence type="predicted"/>
<keyword evidence="5" id="KW-1185">Reference proteome</keyword>
<dbReference type="InterPro" id="IPR016181">
    <property type="entry name" value="Acyl_CoA_acyltransferase"/>
</dbReference>
<evidence type="ECO:0000256" key="1">
    <source>
        <dbReference type="ARBA" id="ARBA00022679"/>
    </source>
</evidence>
<name>A0ABW4PNP5_9ACTN</name>
<dbReference type="Gene3D" id="3.40.630.30">
    <property type="match status" value="1"/>
</dbReference>
<dbReference type="GO" id="GO:0016746">
    <property type="term" value="F:acyltransferase activity"/>
    <property type="evidence" value="ECO:0007669"/>
    <property type="project" value="UniProtKB-KW"/>
</dbReference>
<dbReference type="PANTHER" id="PTHR43877">
    <property type="entry name" value="AMINOALKYLPHOSPHONATE N-ACETYLTRANSFERASE-RELATED-RELATED"/>
    <property type="match status" value="1"/>
</dbReference>
<evidence type="ECO:0000256" key="2">
    <source>
        <dbReference type="ARBA" id="ARBA00023315"/>
    </source>
</evidence>
<dbReference type="Proteomes" id="UP001597365">
    <property type="component" value="Unassembled WGS sequence"/>
</dbReference>
<evidence type="ECO:0000313" key="5">
    <source>
        <dbReference type="Proteomes" id="UP001597365"/>
    </source>
</evidence>
<gene>
    <name evidence="4" type="ORF">ACFSJS_17175</name>
</gene>
<dbReference type="InterPro" id="IPR000182">
    <property type="entry name" value="GNAT_dom"/>
</dbReference>
<accession>A0ABW4PNP5</accession>
<sequence length="144" mass="15867">MPETTLRHALADDIPDVLAFWRTAAEDAHRPADDEAAVASLLARDPEALILAVEGEDIVGTVVAGWDGWRCNLYRLAVSPERRRRGIGRLLVRAAEERFARLGGTRAAAMVLNGNALAHSTWRACGYAPQSEWSRWVKPLSPVR</sequence>
<comment type="caution">
    <text evidence="4">The sequence shown here is derived from an EMBL/GenBank/DDBJ whole genome shotgun (WGS) entry which is preliminary data.</text>
</comment>
<dbReference type="EC" id="2.3.1.-" evidence="4"/>
<evidence type="ECO:0000259" key="3">
    <source>
        <dbReference type="PROSITE" id="PS51186"/>
    </source>
</evidence>
<organism evidence="4 5">
    <name type="scientific">Streptomyces desertarenae</name>
    <dbReference type="NCBI Taxonomy" id="2666184"/>
    <lineage>
        <taxon>Bacteria</taxon>
        <taxon>Bacillati</taxon>
        <taxon>Actinomycetota</taxon>
        <taxon>Actinomycetes</taxon>
        <taxon>Kitasatosporales</taxon>
        <taxon>Streptomycetaceae</taxon>
        <taxon>Streptomyces</taxon>
    </lineage>
</organism>
<reference evidence="5" key="1">
    <citation type="journal article" date="2019" name="Int. J. Syst. Evol. Microbiol.">
        <title>The Global Catalogue of Microorganisms (GCM) 10K type strain sequencing project: providing services to taxonomists for standard genome sequencing and annotation.</title>
        <authorList>
            <consortium name="The Broad Institute Genomics Platform"/>
            <consortium name="The Broad Institute Genome Sequencing Center for Infectious Disease"/>
            <person name="Wu L."/>
            <person name="Ma J."/>
        </authorList>
    </citation>
    <scope>NUCLEOTIDE SEQUENCE [LARGE SCALE GENOMIC DNA]</scope>
    <source>
        <strain evidence="5">CGMCC 4.7455</strain>
    </source>
</reference>
<dbReference type="Pfam" id="PF00583">
    <property type="entry name" value="Acetyltransf_1"/>
    <property type="match status" value="1"/>
</dbReference>
<dbReference type="InterPro" id="IPR050832">
    <property type="entry name" value="Bact_Acetyltransf"/>
</dbReference>
<dbReference type="PANTHER" id="PTHR43877:SF1">
    <property type="entry name" value="ACETYLTRANSFERASE"/>
    <property type="match status" value="1"/>
</dbReference>
<feature type="domain" description="N-acetyltransferase" evidence="3">
    <location>
        <begin position="4"/>
        <end position="144"/>
    </location>
</feature>
<dbReference type="PROSITE" id="PS51186">
    <property type="entry name" value="GNAT"/>
    <property type="match status" value="1"/>
</dbReference>